<proteinExistence type="predicted"/>
<keyword evidence="3" id="KW-1185">Reference proteome</keyword>
<protein>
    <submittedName>
        <fullName evidence="2">Uncharacterized protein</fullName>
    </submittedName>
</protein>
<evidence type="ECO:0000256" key="1">
    <source>
        <dbReference type="SAM" id="MobiDB-lite"/>
    </source>
</evidence>
<feature type="non-terminal residue" evidence="2">
    <location>
        <position position="97"/>
    </location>
</feature>
<sequence length="97" mass="10452">THSTPTTTVTPATSAGTTLWGRLKAAKDVINATITGEERWPDSDDSDYEGETHVSRVIREFADKKEEEDLAAKIAELDATPVDGSGSISKNSGFDRQ</sequence>
<feature type="non-terminal residue" evidence="2">
    <location>
        <position position="1"/>
    </location>
</feature>
<gene>
    <name evidence="2" type="ORF">BGZ65_013010</name>
</gene>
<organism evidence="2 3">
    <name type="scientific">Modicella reniformis</name>
    <dbReference type="NCBI Taxonomy" id="1440133"/>
    <lineage>
        <taxon>Eukaryota</taxon>
        <taxon>Fungi</taxon>
        <taxon>Fungi incertae sedis</taxon>
        <taxon>Mucoromycota</taxon>
        <taxon>Mortierellomycotina</taxon>
        <taxon>Mortierellomycetes</taxon>
        <taxon>Mortierellales</taxon>
        <taxon>Mortierellaceae</taxon>
        <taxon>Modicella</taxon>
    </lineage>
</organism>
<dbReference type="EMBL" id="JAAAHW010011839">
    <property type="protein sequence ID" value="KAF9917150.1"/>
    <property type="molecule type" value="Genomic_DNA"/>
</dbReference>
<accession>A0A9P6IH04</accession>
<evidence type="ECO:0000313" key="2">
    <source>
        <dbReference type="EMBL" id="KAF9917150.1"/>
    </source>
</evidence>
<name>A0A9P6IH04_9FUNG</name>
<dbReference type="OrthoDB" id="2683368at2759"/>
<dbReference type="Proteomes" id="UP000749646">
    <property type="component" value="Unassembled WGS sequence"/>
</dbReference>
<comment type="caution">
    <text evidence="2">The sequence shown here is derived from an EMBL/GenBank/DDBJ whole genome shotgun (WGS) entry which is preliminary data.</text>
</comment>
<feature type="compositionally biased region" description="Polar residues" evidence="1">
    <location>
        <begin position="86"/>
        <end position="97"/>
    </location>
</feature>
<reference evidence="2" key="1">
    <citation type="journal article" date="2020" name="Fungal Divers.">
        <title>Resolving the Mortierellaceae phylogeny through synthesis of multi-gene phylogenetics and phylogenomics.</title>
        <authorList>
            <person name="Vandepol N."/>
            <person name="Liber J."/>
            <person name="Desiro A."/>
            <person name="Na H."/>
            <person name="Kennedy M."/>
            <person name="Barry K."/>
            <person name="Grigoriev I.V."/>
            <person name="Miller A.N."/>
            <person name="O'Donnell K."/>
            <person name="Stajich J.E."/>
            <person name="Bonito G."/>
        </authorList>
    </citation>
    <scope>NUCLEOTIDE SEQUENCE</scope>
    <source>
        <strain evidence="2">MES-2147</strain>
    </source>
</reference>
<evidence type="ECO:0000313" key="3">
    <source>
        <dbReference type="Proteomes" id="UP000749646"/>
    </source>
</evidence>
<dbReference type="AlphaFoldDB" id="A0A9P6IH04"/>
<feature type="region of interest" description="Disordered" evidence="1">
    <location>
        <begin position="76"/>
        <end position="97"/>
    </location>
</feature>